<feature type="non-terminal residue" evidence="1">
    <location>
        <position position="1"/>
    </location>
</feature>
<dbReference type="EMBL" id="CAJVQA010003711">
    <property type="protein sequence ID" value="CAG8581472.1"/>
    <property type="molecule type" value="Genomic_DNA"/>
</dbReference>
<sequence length="39" mass="4379">RKIVKNKEFVVISYNITTLCLPDAELKIILSADIETCIA</sequence>
<name>A0A9N9BXL9_9GLOM</name>
<organism evidence="1 2">
    <name type="scientific">Cetraspora pellucida</name>
    <dbReference type="NCBI Taxonomy" id="1433469"/>
    <lineage>
        <taxon>Eukaryota</taxon>
        <taxon>Fungi</taxon>
        <taxon>Fungi incertae sedis</taxon>
        <taxon>Mucoromycota</taxon>
        <taxon>Glomeromycotina</taxon>
        <taxon>Glomeromycetes</taxon>
        <taxon>Diversisporales</taxon>
        <taxon>Gigasporaceae</taxon>
        <taxon>Cetraspora</taxon>
    </lineage>
</organism>
<reference evidence="1" key="1">
    <citation type="submission" date="2021-06" db="EMBL/GenBank/DDBJ databases">
        <authorList>
            <person name="Kallberg Y."/>
            <person name="Tangrot J."/>
            <person name="Rosling A."/>
        </authorList>
    </citation>
    <scope>NUCLEOTIDE SEQUENCE</scope>
    <source>
        <strain evidence="1">FL966</strain>
    </source>
</reference>
<comment type="caution">
    <text evidence="1">The sequence shown here is derived from an EMBL/GenBank/DDBJ whole genome shotgun (WGS) entry which is preliminary data.</text>
</comment>
<evidence type="ECO:0000313" key="2">
    <source>
        <dbReference type="Proteomes" id="UP000789759"/>
    </source>
</evidence>
<evidence type="ECO:0000313" key="1">
    <source>
        <dbReference type="EMBL" id="CAG8581472.1"/>
    </source>
</evidence>
<dbReference type="Proteomes" id="UP000789759">
    <property type="component" value="Unassembled WGS sequence"/>
</dbReference>
<dbReference type="OrthoDB" id="2443953at2759"/>
<protein>
    <submittedName>
        <fullName evidence="1">12786_t:CDS:1</fullName>
    </submittedName>
</protein>
<gene>
    <name evidence="1" type="ORF">CPELLU_LOCUS6109</name>
</gene>
<accession>A0A9N9BXL9</accession>
<proteinExistence type="predicted"/>
<keyword evidence="2" id="KW-1185">Reference proteome</keyword>
<dbReference type="AlphaFoldDB" id="A0A9N9BXL9"/>